<dbReference type="EMBL" id="FR824065">
    <property type="protein sequence ID" value="CCA16278.1"/>
    <property type="molecule type" value="Genomic_DNA"/>
</dbReference>
<accession>F0W3L5</accession>
<name>F0W3L5_9STRA</name>
<dbReference type="Gene3D" id="3.40.50.1820">
    <property type="entry name" value="alpha/beta hydrolase"/>
    <property type="match status" value="1"/>
</dbReference>
<proteinExistence type="predicted"/>
<gene>
    <name evidence="1" type="primary">AlNc14C13G1577</name>
    <name evidence="2" type="synonym">AlNc14C20G2056</name>
    <name evidence="1" type="ORF">ALNC14_018010</name>
    <name evidence="2" type="ORF">ALNC14_024210</name>
</gene>
<dbReference type="InterPro" id="IPR029058">
    <property type="entry name" value="AB_hydrolase_fold"/>
</dbReference>
<evidence type="ECO:0000313" key="1">
    <source>
        <dbReference type="EMBL" id="CCA15658.1"/>
    </source>
</evidence>
<protein>
    <submittedName>
        <fullName evidence="1">Uncharacterized protein AlNc14C13G1577</fullName>
    </submittedName>
    <submittedName>
        <fullName evidence="2">Uncharacterized protein AlNc14C20G2056</fullName>
    </submittedName>
</protein>
<dbReference type="HOGENOM" id="CLU_770479_0_0_1"/>
<sequence length="341" mass="38900">MIRPGAGHVIQIPLSEADGTEPAYLVQPTSHAGRVVTGVIFVTTVSDHSFSHSAIAFADKLAEQSYKVLIVSVQAVNVENECCGNVERMRYVAEWFRQSHDIQRLAAIGFEEGADAVLDLNDTYEKFDCFIAISPIGLRSSSVWTPKLPILIVVGEKSSFCQTEQFKSICQWIERTKDEDELRDRSKFEVLLRVMKNQTLDFAFSDITNEDAVTQCYGYLLDWLLQYLHRFAMAACTSDSTLNSLQLLDEDDCLDIVVDPWLALSYFGRNGPFQNVGLQRWRESRSCWLIETHPRMSLRYSLPRHEILSELSNVQRTFDLPQPTRLGDVVTLLTEVWEYQQ</sequence>
<evidence type="ECO:0000313" key="2">
    <source>
        <dbReference type="EMBL" id="CCA16278.1"/>
    </source>
</evidence>
<reference evidence="1" key="1">
    <citation type="journal article" date="2011" name="PLoS Biol.">
        <title>Gene gain and loss during evolution of obligate parasitism in the white rust pathogen of Arabidopsis thaliana.</title>
        <authorList>
            <person name="Kemen E."/>
            <person name="Gardiner A."/>
            <person name="Schultz-Larsen T."/>
            <person name="Kemen A.C."/>
            <person name="Balmuth A.L."/>
            <person name="Robert-Seilaniantz A."/>
            <person name="Bailey K."/>
            <person name="Holub E."/>
            <person name="Studholme D.J."/>
            <person name="Maclean D."/>
            <person name="Jones J.D."/>
        </authorList>
    </citation>
    <scope>NUCLEOTIDE SEQUENCE</scope>
</reference>
<dbReference type="EMBL" id="FR824058">
    <property type="protein sequence ID" value="CCA15658.1"/>
    <property type="molecule type" value="Genomic_DNA"/>
</dbReference>
<organism evidence="1">
    <name type="scientific">Albugo laibachii Nc14</name>
    <dbReference type="NCBI Taxonomy" id="890382"/>
    <lineage>
        <taxon>Eukaryota</taxon>
        <taxon>Sar</taxon>
        <taxon>Stramenopiles</taxon>
        <taxon>Oomycota</taxon>
        <taxon>Peronosporomycetes</taxon>
        <taxon>Albuginales</taxon>
        <taxon>Albuginaceae</taxon>
        <taxon>Albugo</taxon>
    </lineage>
</organism>
<dbReference type="SUPFAM" id="SSF53474">
    <property type="entry name" value="alpha/beta-Hydrolases"/>
    <property type="match status" value="1"/>
</dbReference>
<reference evidence="1" key="2">
    <citation type="submission" date="2011-02" db="EMBL/GenBank/DDBJ databases">
        <authorList>
            <person name="MacLean D."/>
        </authorList>
    </citation>
    <scope>NUCLEOTIDE SEQUENCE</scope>
</reference>
<dbReference type="AlphaFoldDB" id="F0W3L5"/>